<keyword evidence="13" id="KW-1185">Reference proteome</keyword>
<protein>
    <recommendedName>
        <fullName evidence="9">Protein Wnt</fullName>
    </recommendedName>
</protein>
<dbReference type="EMBL" id="JYDO01000157">
    <property type="protein sequence ID" value="KRZ68695.1"/>
    <property type="molecule type" value="Genomic_DNA"/>
</dbReference>
<gene>
    <name evidence="12" type="primary">wnt11b-2</name>
    <name evidence="12" type="ORF">T10_13469</name>
</gene>
<feature type="signal peptide" evidence="11">
    <location>
        <begin position="1"/>
        <end position="29"/>
    </location>
</feature>
<dbReference type="SMART" id="SM00097">
    <property type="entry name" value="WNT1"/>
    <property type="match status" value="1"/>
</dbReference>
<dbReference type="InterPro" id="IPR043158">
    <property type="entry name" value="Wnt_C"/>
</dbReference>
<feature type="region of interest" description="Disordered" evidence="10">
    <location>
        <begin position="193"/>
        <end position="232"/>
    </location>
</feature>
<evidence type="ECO:0000313" key="12">
    <source>
        <dbReference type="EMBL" id="KRZ68695.1"/>
    </source>
</evidence>
<comment type="function">
    <text evidence="9">Ligand for members of the frizzled family of seven transmembrane receptors.</text>
</comment>
<organism evidence="12 13">
    <name type="scientific">Trichinella papuae</name>
    <dbReference type="NCBI Taxonomy" id="268474"/>
    <lineage>
        <taxon>Eukaryota</taxon>
        <taxon>Metazoa</taxon>
        <taxon>Ecdysozoa</taxon>
        <taxon>Nematoda</taxon>
        <taxon>Enoplea</taxon>
        <taxon>Dorylaimia</taxon>
        <taxon>Trichinellida</taxon>
        <taxon>Trichinellidae</taxon>
        <taxon>Trichinella</taxon>
    </lineage>
</organism>
<keyword evidence="11" id="KW-0732">Signal</keyword>
<dbReference type="GO" id="GO:0060070">
    <property type="term" value="P:canonical Wnt signaling pathway"/>
    <property type="evidence" value="ECO:0007669"/>
    <property type="project" value="TreeGrafter"/>
</dbReference>
<name>A0A0V1MAG4_9BILA</name>
<keyword evidence="5" id="KW-0272">Extracellular matrix</keyword>
<feature type="compositionally biased region" description="Basic residues" evidence="10">
    <location>
        <begin position="208"/>
        <end position="225"/>
    </location>
</feature>
<dbReference type="STRING" id="268474.A0A0V1MAG4"/>
<dbReference type="GO" id="GO:0045165">
    <property type="term" value="P:cell fate commitment"/>
    <property type="evidence" value="ECO:0007669"/>
    <property type="project" value="TreeGrafter"/>
</dbReference>
<evidence type="ECO:0000256" key="10">
    <source>
        <dbReference type="SAM" id="MobiDB-lite"/>
    </source>
</evidence>
<comment type="similarity">
    <text evidence="2 9">Belongs to the Wnt family.</text>
</comment>
<dbReference type="InterPro" id="IPR018161">
    <property type="entry name" value="Wnt_CS"/>
</dbReference>
<keyword evidence="3 9" id="KW-0217">Developmental protein</keyword>
<dbReference type="CDD" id="cd19343">
    <property type="entry name" value="Wnt_Wnt11"/>
    <property type="match status" value="1"/>
</dbReference>
<dbReference type="InterPro" id="IPR005817">
    <property type="entry name" value="Wnt"/>
</dbReference>
<dbReference type="GO" id="GO:0030182">
    <property type="term" value="P:neuron differentiation"/>
    <property type="evidence" value="ECO:0007669"/>
    <property type="project" value="TreeGrafter"/>
</dbReference>
<evidence type="ECO:0000256" key="11">
    <source>
        <dbReference type="SAM" id="SignalP"/>
    </source>
</evidence>
<dbReference type="PRINTS" id="PR01349">
    <property type="entry name" value="WNTPROTEIN"/>
</dbReference>
<evidence type="ECO:0000256" key="9">
    <source>
        <dbReference type="RuleBase" id="RU003500"/>
    </source>
</evidence>
<evidence type="ECO:0000256" key="8">
    <source>
        <dbReference type="ARBA" id="ARBA00023288"/>
    </source>
</evidence>
<keyword evidence="4" id="KW-0964">Secreted</keyword>
<evidence type="ECO:0000256" key="3">
    <source>
        <dbReference type="ARBA" id="ARBA00022473"/>
    </source>
</evidence>
<evidence type="ECO:0000256" key="7">
    <source>
        <dbReference type="ARBA" id="ARBA00023157"/>
    </source>
</evidence>
<reference evidence="12 13" key="1">
    <citation type="submission" date="2015-01" db="EMBL/GenBank/DDBJ databases">
        <title>Evolution of Trichinella species and genotypes.</title>
        <authorList>
            <person name="Korhonen P.K."/>
            <person name="Edoardo P."/>
            <person name="Giuseppe L.R."/>
            <person name="Gasser R.B."/>
        </authorList>
    </citation>
    <scope>NUCLEOTIDE SEQUENCE [LARGE SCALE GENOMIC DNA]</scope>
    <source>
        <strain evidence="12">ISS1980</strain>
    </source>
</reference>
<feature type="chain" id="PRO_5006882370" description="Protein Wnt" evidence="11">
    <location>
        <begin position="30"/>
        <end position="539"/>
    </location>
</feature>
<evidence type="ECO:0000313" key="13">
    <source>
        <dbReference type="Proteomes" id="UP000054843"/>
    </source>
</evidence>
<evidence type="ECO:0000256" key="1">
    <source>
        <dbReference type="ARBA" id="ARBA00004498"/>
    </source>
</evidence>
<dbReference type="AlphaFoldDB" id="A0A0V1MAG4"/>
<evidence type="ECO:0000256" key="6">
    <source>
        <dbReference type="ARBA" id="ARBA00022687"/>
    </source>
</evidence>
<dbReference type="GO" id="GO:0005125">
    <property type="term" value="F:cytokine activity"/>
    <property type="evidence" value="ECO:0007669"/>
    <property type="project" value="TreeGrafter"/>
</dbReference>
<dbReference type="Proteomes" id="UP000054843">
    <property type="component" value="Unassembled WGS sequence"/>
</dbReference>
<evidence type="ECO:0000256" key="5">
    <source>
        <dbReference type="ARBA" id="ARBA00022530"/>
    </source>
</evidence>
<dbReference type="PANTHER" id="PTHR12027">
    <property type="entry name" value="WNT RELATED"/>
    <property type="match status" value="1"/>
</dbReference>
<dbReference type="GO" id="GO:0005615">
    <property type="term" value="C:extracellular space"/>
    <property type="evidence" value="ECO:0007669"/>
    <property type="project" value="TreeGrafter"/>
</dbReference>
<keyword evidence="7" id="KW-1015">Disulfide bond</keyword>
<dbReference type="PANTHER" id="PTHR12027:SF102">
    <property type="entry name" value="PROTEIN WNT"/>
    <property type="match status" value="1"/>
</dbReference>
<dbReference type="GO" id="GO:0005109">
    <property type="term" value="F:frizzled binding"/>
    <property type="evidence" value="ECO:0007669"/>
    <property type="project" value="TreeGrafter"/>
</dbReference>
<dbReference type="PROSITE" id="PS00246">
    <property type="entry name" value="WNT1"/>
    <property type="match status" value="1"/>
</dbReference>
<sequence length="539" mass="61390">MFGHSAGMLRWSFLLTIVVILLYSRSTDSIRWLALGQSNKLWNHAQHCPRTRFERKRYGLAGVQTRLCKRHADLMPIIMKSASQSVMICQQQFKNYRWNCSSVRQVPKLPPDLTKGTREQALVYALSAAAVAHGIAKACSSGTIAYCPCGNAVSGGKLDDYIRKGCSDNVPYGQKVSKEWTKIKKFKAAMRLHQQQQQQQQQQQKQQQKQHHKQQFQRGRYRNRQRVQSQRSYHDDIIYMRENTNVYPYVHKKHKRIFLAPRARMNHHNYRVGRNIINHMLELKCKCHGVSGSCNLKTCWKVLPPLIQVGEMLRKKYSRAAEVRWLSGGNSARYNVEPYALVGRVTEDDLVYIRKSPDYCTEDPRVGSIGTQGRTCNATEQSSAGCDSMCCGRGHEIVFEYVISNCRCRYVHCCYVECDRCRELAEKHPPSELALHSTRRSVRCCRSETTVGLCLFACSPADGSERKNGDEPVAIVYSVRLATTFQRSPLLPLLEGLTPLVLLFSSSATAPVVATLLSRFNSERAEPKQEDGLLFESLK</sequence>
<accession>A0A0V1MAG4</accession>
<feature type="compositionally biased region" description="Low complexity" evidence="10">
    <location>
        <begin position="193"/>
        <end position="207"/>
    </location>
</feature>
<evidence type="ECO:0000256" key="4">
    <source>
        <dbReference type="ARBA" id="ARBA00022525"/>
    </source>
</evidence>
<dbReference type="Gene3D" id="3.30.2460.20">
    <property type="match status" value="1"/>
</dbReference>
<keyword evidence="6 9" id="KW-0879">Wnt signaling pathway</keyword>
<keyword evidence="8" id="KW-0449">Lipoprotein</keyword>
<dbReference type="Pfam" id="PF00110">
    <property type="entry name" value="wnt"/>
    <property type="match status" value="2"/>
</dbReference>
<proteinExistence type="inferred from homology"/>
<comment type="subcellular location">
    <subcellularLocation>
        <location evidence="1 9">Secreted</location>
        <location evidence="1 9">Extracellular space</location>
        <location evidence="1 9">Extracellular matrix</location>
    </subcellularLocation>
</comment>
<comment type="caution">
    <text evidence="12">The sequence shown here is derived from an EMBL/GenBank/DDBJ whole genome shotgun (WGS) entry which is preliminary data.</text>
</comment>
<dbReference type="OrthoDB" id="5916111at2759"/>
<evidence type="ECO:0000256" key="2">
    <source>
        <dbReference type="ARBA" id="ARBA00005683"/>
    </source>
</evidence>